<evidence type="ECO:0000256" key="1">
    <source>
        <dbReference type="SAM" id="Coils"/>
    </source>
</evidence>
<feature type="compositionally biased region" description="Low complexity" evidence="2">
    <location>
        <begin position="8"/>
        <end position="43"/>
    </location>
</feature>
<protein>
    <submittedName>
        <fullName evidence="3">Uncharacterized protein</fullName>
    </submittedName>
</protein>
<evidence type="ECO:0000256" key="2">
    <source>
        <dbReference type="SAM" id="MobiDB-lite"/>
    </source>
</evidence>
<evidence type="ECO:0000313" key="3">
    <source>
        <dbReference type="EMBL" id="TNV84228.1"/>
    </source>
</evidence>
<name>A0A8J8T7J6_HALGN</name>
<gene>
    <name evidence="3" type="ORF">FGO68_gene4250</name>
</gene>
<proteinExistence type="predicted"/>
<dbReference type="EMBL" id="RRYP01003008">
    <property type="protein sequence ID" value="TNV84228.1"/>
    <property type="molecule type" value="Genomic_DNA"/>
</dbReference>
<sequence>MASIQKILPQQFQPQPVQPQPLQAQSPPLQPQPLQAQPRPFQPPLVSFQQDVFQQEQEFKPMEEPVEPLHWQLYKPNEDQNMLPPSPPKQAKPFQPFGTMLVNNQQAMDRQDWKFGSMQAPYQGGVLQQEPIKQPANQVREDEQRKQQFVQQQAQQNQFINAGANNNRGAVKILEIKKEHVSALADYYIKKELENRYMVWENMNDQEFNLYYNQIRVDQHSTLSGEVIIDCEVDSFTDKVIEAVTQRLLISKPLWEYEKLRREKQIKGQLHQNQNFDISVAQMNEKFNEKFQASVAQITENFNEKLRISEALNEKLKINEALNTEKFNQTIERLQSEYRAQIVKLSQEKEGLQNELNMIKREINKVQVLQPKQPSNDDFGKVLGERRLEKIVTDVNMVDERIFRFKQPYAQYDQVICLEQISPKDACFIVNGKDQFLPLEKIEVGSLRFKAMIKIPPKYHNYQGNLEIIFKLVDYNSGQNFGEEIIVVYKFGAQRANYQVSSLFNSQDNLFERNQAQVPNRQQEPIPQQPKENPHFLGRFEERKPLIAAQEKNLFELDESSIIVESVYEYKASAELEKLIEMKPGEMRDHNKYIQNSNPSKQWPATTVFEQIYPDRSILGQGGQRIFKFSSMSAKMAKLTIPMQAPTSPAQYQFVFRLRESPTGPFFGDEQKFNLLVTGGGAAFQQQQPPSQPLPPQNQSNNVGQGYAPPIQIPKAQESPKRALINEYQKRNYKSALDSDYDLNPQQKEDMSNLLDQGYGNYQRNYYLVRQGLAFGQITAQIDQEDRSQEQYMKGGNQW</sequence>
<keyword evidence="1" id="KW-0175">Coiled coil</keyword>
<feature type="coiled-coil region" evidence="1">
    <location>
        <begin position="335"/>
        <end position="369"/>
    </location>
</feature>
<reference evidence="3" key="1">
    <citation type="submission" date="2019-06" db="EMBL/GenBank/DDBJ databases">
        <authorList>
            <person name="Zheng W."/>
        </authorList>
    </citation>
    <scope>NUCLEOTIDE SEQUENCE</scope>
    <source>
        <strain evidence="3">QDHG01</strain>
    </source>
</reference>
<evidence type="ECO:0000313" key="4">
    <source>
        <dbReference type="Proteomes" id="UP000785679"/>
    </source>
</evidence>
<dbReference type="AlphaFoldDB" id="A0A8J8T7J6"/>
<feature type="region of interest" description="Disordered" evidence="2">
    <location>
        <begin position="683"/>
        <end position="719"/>
    </location>
</feature>
<dbReference type="Proteomes" id="UP000785679">
    <property type="component" value="Unassembled WGS sequence"/>
</dbReference>
<comment type="caution">
    <text evidence="3">The sequence shown here is derived from an EMBL/GenBank/DDBJ whole genome shotgun (WGS) entry which is preliminary data.</text>
</comment>
<keyword evidence="4" id="KW-1185">Reference proteome</keyword>
<feature type="region of interest" description="Disordered" evidence="2">
    <location>
        <begin position="1"/>
        <end position="43"/>
    </location>
</feature>
<organism evidence="3 4">
    <name type="scientific">Halteria grandinella</name>
    <dbReference type="NCBI Taxonomy" id="5974"/>
    <lineage>
        <taxon>Eukaryota</taxon>
        <taxon>Sar</taxon>
        <taxon>Alveolata</taxon>
        <taxon>Ciliophora</taxon>
        <taxon>Intramacronucleata</taxon>
        <taxon>Spirotrichea</taxon>
        <taxon>Stichotrichia</taxon>
        <taxon>Sporadotrichida</taxon>
        <taxon>Halteriidae</taxon>
        <taxon>Halteria</taxon>
    </lineage>
</organism>
<accession>A0A8J8T7J6</accession>